<evidence type="ECO:0000313" key="2">
    <source>
        <dbReference type="EMBL" id="MPC59880.1"/>
    </source>
</evidence>
<evidence type="ECO:0000259" key="1">
    <source>
        <dbReference type="Pfam" id="PF03372"/>
    </source>
</evidence>
<name>A0A5B7GHX5_PORTR</name>
<dbReference type="InterPro" id="IPR005135">
    <property type="entry name" value="Endo/exonuclease/phosphatase"/>
</dbReference>
<comment type="caution">
    <text evidence="2">The sequence shown here is derived from an EMBL/GenBank/DDBJ whole genome shotgun (WGS) entry which is preliminary data.</text>
</comment>
<sequence>MIYIGDFNSRHPELGDQTMLKRNGHHLLLYVKRNHLTHWDVSGATHACGGTLDHIITSGLVATHVSCTSIPTFFSDYMALSFRYSLPFQHEPPHQRLRISIPPKYCPNDILYVY</sequence>
<gene>
    <name evidence="2" type="ORF">E2C01_053909</name>
</gene>
<protein>
    <recommendedName>
        <fullName evidence="1">Endonuclease/exonuclease/phosphatase domain-containing protein</fullName>
    </recommendedName>
</protein>
<dbReference type="EMBL" id="VSRR010016951">
    <property type="protein sequence ID" value="MPC59880.1"/>
    <property type="molecule type" value="Genomic_DNA"/>
</dbReference>
<proteinExistence type="predicted"/>
<organism evidence="2 3">
    <name type="scientific">Portunus trituberculatus</name>
    <name type="common">Swimming crab</name>
    <name type="synonym">Neptunus trituberculatus</name>
    <dbReference type="NCBI Taxonomy" id="210409"/>
    <lineage>
        <taxon>Eukaryota</taxon>
        <taxon>Metazoa</taxon>
        <taxon>Ecdysozoa</taxon>
        <taxon>Arthropoda</taxon>
        <taxon>Crustacea</taxon>
        <taxon>Multicrustacea</taxon>
        <taxon>Malacostraca</taxon>
        <taxon>Eumalacostraca</taxon>
        <taxon>Eucarida</taxon>
        <taxon>Decapoda</taxon>
        <taxon>Pleocyemata</taxon>
        <taxon>Brachyura</taxon>
        <taxon>Eubrachyura</taxon>
        <taxon>Portunoidea</taxon>
        <taxon>Portunidae</taxon>
        <taxon>Portuninae</taxon>
        <taxon>Portunus</taxon>
    </lineage>
</organism>
<keyword evidence="3" id="KW-1185">Reference proteome</keyword>
<dbReference type="GO" id="GO:0003824">
    <property type="term" value="F:catalytic activity"/>
    <property type="evidence" value="ECO:0007669"/>
    <property type="project" value="InterPro"/>
</dbReference>
<accession>A0A5B7GHX5</accession>
<evidence type="ECO:0000313" key="3">
    <source>
        <dbReference type="Proteomes" id="UP000324222"/>
    </source>
</evidence>
<dbReference type="Pfam" id="PF03372">
    <property type="entry name" value="Exo_endo_phos"/>
    <property type="match status" value="1"/>
</dbReference>
<dbReference type="SUPFAM" id="SSF56219">
    <property type="entry name" value="DNase I-like"/>
    <property type="match status" value="1"/>
</dbReference>
<feature type="domain" description="Endonuclease/exonuclease/phosphatase" evidence="1">
    <location>
        <begin position="4"/>
        <end position="72"/>
    </location>
</feature>
<reference evidence="2 3" key="1">
    <citation type="submission" date="2019-05" db="EMBL/GenBank/DDBJ databases">
        <title>Another draft genome of Portunus trituberculatus and its Hox gene families provides insights of decapod evolution.</title>
        <authorList>
            <person name="Jeong J.-H."/>
            <person name="Song I."/>
            <person name="Kim S."/>
            <person name="Choi T."/>
            <person name="Kim D."/>
            <person name="Ryu S."/>
            <person name="Kim W."/>
        </authorList>
    </citation>
    <scope>NUCLEOTIDE SEQUENCE [LARGE SCALE GENOMIC DNA]</scope>
    <source>
        <tissue evidence="2">Muscle</tissue>
    </source>
</reference>
<dbReference type="Proteomes" id="UP000324222">
    <property type="component" value="Unassembled WGS sequence"/>
</dbReference>
<dbReference type="Gene3D" id="3.60.10.10">
    <property type="entry name" value="Endonuclease/exonuclease/phosphatase"/>
    <property type="match status" value="1"/>
</dbReference>
<dbReference type="AlphaFoldDB" id="A0A5B7GHX5"/>
<dbReference type="InterPro" id="IPR036691">
    <property type="entry name" value="Endo/exonu/phosph_ase_sf"/>
</dbReference>